<dbReference type="PANTHER" id="PTHR24201">
    <property type="entry name" value="ANK_REP_REGION DOMAIN-CONTAINING PROTEIN"/>
    <property type="match status" value="1"/>
</dbReference>
<dbReference type="InterPro" id="IPR036869">
    <property type="entry name" value="J_dom_sf"/>
</dbReference>
<dbReference type="AlphaFoldDB" id="A0A813FV57"/>
<reference evidence="4" key="1">
    <citation type="submission" date="2021-02" db="EMBL/GenBank/DDBJ databases">
        <authorList>
            <person name="Dougan E. K."/>
            <person name="Rhodes N."/>
            <person name="Thang M."/>
            <person name="Chan C."/>
        </authorList>
    </citation>
    <scope>NUCLEOTIDE SEQUENCE</scope>
</reference>
<dbReference type="PROSITE" id="PS50088">
    <property type="entry name" value="ANK_REPEAT"/>
    <property type="match status" value="1"/>
</dbReference>
<accession>A0A813FV57</accession>
<comment type="caution">
    <text evidence="4">The sequence shown here is derived from an EMBL/GenBank/DDBJ whole genome shotgun (WGS) entry which is preliminary data.</text>
</comment>
<organism evidence="4 5">
    <name type="scientific">Polarella glacialis</name>
    <name type="common">Dinoflagellate</name>
    <dbReference type="NCBI Taxonomy" id="89957"/>
    <lineage>
        <taxon>Eukaryota</taxon>
        <taxon>Sar</taxon>
        <taxon>Alveolata</taxon>
        <taxon>Dinophyceae</taxon>
        <taxon>Suessiales</taxon>
        <taxon>Suessiaceae</taxon>
        <taxon>Polarella</taxon>
    </lineage>
</organism>
<proteinExistence type="predicted"/>
<dbReference type="OrthoDB" id="439783at2759"/>
<keyword evidence="1" id="KW-0677">Repeat</keyword>
<dbReference type="SUPFAM" id="SSF48403">
    <property type="entry name" value="Ankyrin repeat"/>
    <property type="match status" value="1"/>
</dbReference>
<feature type="repeat" description="ANK" evidence="3">
    <location>
        <begin position="274"/>
        <end position="306"/>
    </location>
</feature>
<dbReference type="Pfam" id="PF00023">
    <property type="entry name" value="Ank"/>
    <property type="match status" value="1"/>
</dbReference>
<evidence type="ECO:0000256" key="2">
    <source>
        <dbReference type="ARBA" id="ARBA00023043"/>
    </source>
</evidence>
<sequence>MARLPQLLRYFKLAPTASTAELRKAYLTKVKECHPDACGASCSEFLEVQNLFKEANELLALQPPPCSGPAPVMSWGRASDCRGGSQPFAEPITVPVVGLSERTVYPFAAAFSFFAVGATSYVLTQQRRPSPVAAENHKVPVSLGDGPSGVDLGRAKYPPLEHGPWNVALAKAVVPGKGLWSPSRSWEFVDSGSFYASRAKGHNREGIGQRVRLGEKQGGQVKVLSYEASHQPQVRRGTEMLPVHAAAEDANLWFLEQCGATPTCRAMLNLGDVLADTPLHHAAWAGRADSCLVLLRLGADTDARNADGLMPEEVAGNAGHAEVAELLRSARLAAEGTGTGPAPRHPDGLGIMAQPPDDVVFVGLKASESLRHAVNMASGYNVAPPLPVNRSMKDSENAAVRIAGVVRGALQDTEFDLEDPLPQGLQAAADFWAAPLGKEPNPGVEACGLLLYEAPNEASQDAPGHWVAVRRSSTPEEYWRLDPVRGPFRLTAPELEALVCRYQAWRVIRGSQQLRQLRTAKLHATSAEAQALVH</sequence>
<name>A0A813FV57_POLGL</name>
<dbReference type="SUPFAM" id="SSF46565">
    <property type="entry name" value="Chaperone J-domain"/>
    <property type="match status" value="1"/>
</dbReference>
<dbReference type="CDD" id="cd06257">
    <property type="entry name" value="DnaJ"/>
    <property type="match status" value="1"/>
</dbReference>
<dbReference type="InterPro" id="IPR001623">
    <property type="entry name" value="DnaJ_domain"/>
</dbReference>
<evidence type="ECO:0000256" key="1">
    <source>
        <dbReference type="ARBA" id="ARBA00022737"/>
    </source>
</evidence>
<dbReference type="Gene3D" id="1.10.287.110">
    <property type="entry name" value="DnaJ domain"/>
    <property type="match status" value="1"/>
</dbReference>
<evidence type="ECO:0000313" key="5">
    <source>
        <dbReference type="Proteomes" id="UP000654075"/>
    </source>
</evidence>
<keyword evidence="2 3" id="KW-0040">ANK repeat</keyword>
<protein>
    <submittedName>
        <fullName evidence="4">Uncharacterized protein</fullName>
    </submittedName>
</protein>
<keyword evidence="5" id="KW-1185">Reference proteome</keyword>
<dbReference type="EMBL" id="CAJNNV010025935">
    <property type="protein sequence ID" value="CAE8616670.1"/>
    <property type="molecule type" value="Genomic_DNA"/>
</dbReference>
<dbReference type="InterPro" id="IPR050776">
    <property type="entry name" value="Ank_Repeat/CDKN_Inhibitor"/>
</dbReference>
<gene>
    <name evidence="4" type="ORF">PGLA1383_LOCUS34341</name>
</gene>
<dbReference type="Proteomes" id="UP000654075">
    <property type="component" value="Unassembled WGS sequence"/>
</dbReference>
<dbReference type="InterPro" id="IPR036770">
    <property type="entry name" value="Ankyrin_rpt-contain_sf"/>
</dbReference>
<dbReference type="Gene3D" id="1.25.40.20">
    <property type="entry name" value="Ankyrin repeat-containing domain"/>
    <property type="match status" value="1"/>
</dbReference>
<evidence type="ECO:0000313" key="4">
    <source>
        <dbReference type="EMBL" id="CAE8616670.1"/>
    </source>
</evidence>
<dbReference type="PROSITE" id="PS50297">
    <property type="entry name" value="ANK_REP_REGION"/>
    <property type="match status" value="1"/>
</dbReference>
<dbReference type="InterPro" id="IPR002110">
    <property type="entry name" value="Ankyrin_rpt"/>
</dbReference>
<evidence type="ECO:0000256" key="3">
    <source>
        <dbReference type="PROSITE-ProRule" id="PRU00023"/>
    </source>
</evidence>